<comment type="caution">
    <text evidence="2">The sequence shown here is derived from an EMBL/GenBank/DDBJ whole genome shotgun (WGS) entry which is preliminary data.</text>
</comment>
<sequence>MHPNKLAIHNTGNTATARNEVAYM</sequence>
<protein>
    <submittedName>
        <fullName evidence="2">N-acetylmuramoyl-L-alanine amidase</fullName>
    </submittedName>
</protein>
<proteinExistence type="predicted"/>
<feature type="region of interest" description="Disordered" evidence="1">
    <location>
        <begin position="1"/>
        <end position="24"/>
    </location>
</feature>
<dbReference type="EMBL" id="QEIV01000342">
    <property type="protein sequence ID" value="PWZ99165.1"/>
    <property type="molecule type" value="Genomic_DNA"/>
</dbReference>
<name>A0A317ZD95_STAPS</name>
<evidence type="ECO:0000313" key="2">
    <source>
        <dbReference type="EMBL" id="PWZ99165.1"/>
    </source>
</evidence>
<feature type="non-terminal residue" evidence="2">
    <location>
        <position position="24"/>
    </location>
</feature>
<gene>
    <name evidence="2" type="ORF">DD924_04165</name>
</gene>
<organism evidence="2 3">
    <name type="scientific">Staphylococcus pseudintermedius</name>
    <dbReference type="NCBI Taxonomy" id="283734"/>
    <lineage>
        <taxon>Bacteria</taxon>
        <taxon>Bacillati</taxon>
        <taxon>Bacillota</taxon>
        <taxon>Bacilli</taxon>
        <taxon>Bacillales</taxon>
        <taxon>Staphylococcaceae</taxon>
        <taxon>Staphylococcus</taxon>
        <taxon>Staphylococcus intermedius group</taxon>
    </lineage>
</organism>
<evidence type="ECO:0000313" key="3">
    <source>
        <dbReference type="Proteomes" id="UP000246351"/>
    </source>
</evidence>
<evidence type="ECO:0000256" key="1">
    <source>
        <dbReference type="SAM" id="MobiDB-lite"/>
    </source>
</evidence>
<accession>A0A317ZD95</accession>
<dbReference type="AlphaFoldDB" id="A0A317ZD95"/>
<reference evidence="2 3" key="1">
    <citation type="journal article" date="2018" name="Vet. Microbiol.">
        <title>Clonal diversity and geographic distribution of methicillin-resistant Staphylococcus pseudintermedius from Australian animals: Discovery of novel sequence types.</title>
        <authorList>
            <person name="Worthing K.A."/>
            <person name="Abraham S."/>
            <person name="Coombs G.W."/>
            <person name="Pang S."/>
            <person name="Saputra S."/>
            <person name="Jordan D."/>
            <person name="Trott D.J."/>
            <person name="Norris J.M."/>
        </authorList>
    </citation>
    <scope>NUCLEOTIDE SEQUENCE [LARGE SCALE GENOMIC DNA]</scope>
    <source>
        <strain evidence="2 3">ST71 3</strain>
    </source>
</reference>
<dbReference type="Proteomes" id="UP000246351">
    <property type="component" value="Unassembled WGS sequence"/>
</dbReference>